<feature type="region of interest" description="Disordered" evidence="1">
    <location>
        <begin position="406"/>
        <end position="431"/>
    </location>
</feature>
<feature type="region of interest" description="Disordered" evidence="1">
    <location>
        <begin position="1"/>
        <end position="102"/>
    </location>
</feature>
<feature type="compositionally biased region" description="Low complexity" evidence="1">
    <location>
        <begin position="81"/>
        <end position="94"/>
    </location>
</feature>
<proteinExistence type="predicted"/>
<feature type="compositionally biased region" description="Polar residues" evidence="1">
    <location>
        <begin position="337"/>
        <end position="352"/>
    </location>
</feature>
<evidence type="ECO:0000256" key="1">
    <source>
        <dbReference type="SAM" id="MobiDB-lite"/>
    </source>
</evidence>
<evidence type="ECO:0000313" key="2">
    <source>
        <dbReference type="EMBL" id="GBN65444.1"/>
    </source>
</evidence>
<protein>
    <recommendedName>
        <fullName evidence="4">CCHC-type domain-containing protein</fullName>
    </recommendedName>
</protein>
<accession>A0A4Y2QPZ8</accession>
<reference evidence="2 3" key="1">
    <citation type="journal article" date="2019" name="Sci. Rep.">
        <title>Orb-weaving spider Araneus ventricosus genome elucidates the spidroin gene catalogue.</title>
        <authorList>
            <person name="Kono N."/>
            <person name="Nakamura H."/>
            <person name="Ohtoshi R."/>
            <person name="Moran D.A.P."/>
            <person name="Shinohara A."/>
            <person name="Yoshida Y."/>
            <person name="Fujiwara M."/>
            <person name="Mori M."/>
            <person name="Tomita M."/>
            <person name="Arakawa K."/>
        </authorList>
    </citation>
    <scope>NUCLEOTIDE SEQUENCE [LARGE SCALE GENOMIC DNA]</scope>
</reference>
<sequence length="680" mass="76089">MPRRKFNCSENYNKNRNNNNVHFTRSSNKEVRSPQLSDHSSSQNRQDSKMEQNRSLLERKGQESNQQDSISQENQKKDSVLKTPQLKQQQLPKTSFSSDKLHSASQEDLSKFSLADFETSSPASTNQKSCPTPLSPELRNAIQNKIDYVVATRSAFYSDMREKFPKRFSDQMADLKNFADGALLPVIADSNIEVASTTSPFSNSSFAEQSSNSSPAKVPKMFSSTPSTAPKPKPAISDGAAQSKSKTKLRALQSPLPLSSSPPSPVIESSYQQQDEINTSFPATSIPNVDFSNNYLSDTSDIEDAITEMSPIPMQEMENEEDQEDLEALYLKLKSKGNISSTQQTTSEPMTKSSEDSRNLHEQVEKIKGFLSYKVLNVSQALYLLDQLQAEILTFELINIKTNPQPQQIKNQTPNQVQTQTSQASKQSSSLIPEVPSPIPTILLFPNSTNSGELTEILNKELHPEEFNTTNIKSIKGNGLAISFKSKSDLLNLQTKIESNANLRDLIKSKSPAKRLPSLIVQNVPNSTTVVTLQEALKVQLHLSAPPKLRFKFRGTFQDTSNWVFEASASTLQSTLKIKKLHIGWSMFNIKEFFHIKRCNFCQAFGHTTKDCTYQIPSCGSCAGHHATRDCLTQALCCVNCFESNLFSGTTYPTTHPTWDSHCPFYQIEKQQYCSTRDYN</sequence>
<name>A0A4Y2QPZ8_ARAVE</name>
<evidence type="ECO:0008006" key="4">
    <source>
        <dbReference type="Google" id="ProtNLM"/>
    </source>
</evidence>
<feature type="compositionally biased region" description="Polar residues" evidence="1">
    <location>
        <begin position="63"/>
        <end position="73"/>
    </location>
</feature>
<feature type="compositionally biased region" description="Basic and acidic residues" evidence="1">
    <location>
        <begin position="46"/>
        <end position="62"/>
    </location>
</feature>
<feature type="compositionally biased region" description="Low complexity" evidence="1">
    <location>
        <begin position="416"/>
        <end position="430"/>
    </location>
</feature>
<keyword evidence="3" id="KW-1185">Reference proteome</keyword>
<feature type="region of interest" description="Disordered" evidence="1">
    <location>
        <begin position="117"/>
        <end position="136"/>
    </location>
</feature>
<feature type="region of interest" description="Disordered" evidence="1">
    <location>
        <begin position="198"/>
        <end position="274"/>
    </location>
</feature>
<comment type="caution">
    <text evidence="2">The sequence shown here is derived from an EMBL/GenBank/DDBJ whole genome shotgun (WGS) entry which is preliminary data.</text>
</comment>
<dbReference type="Proteomes" id="UP000499080">
    <property type="component" value="Unassembled WGS sequence"/>
</dbReference>
<dbReference type="EMBL" id="BGPR01014492">
    <property type="protein sequence ID" value="GBN65444.1"/>
    <property type="molecule type" value="Genomic_DNA"/>
</dbReference>
<feature type="compositionally biased region" description="Polar residues" evidence="1">
    <location>
        <begin position="34"/>
        <end position="45"/>
    </location>
</feature>
<evidence type="ECO:0000313" key="3">
    <source>
        <dbReference type="Proteomes" id="UP000499080"/>
    </source>
</evidence>
<gene>
    <name evidence="2" type="ORF">AVEN_241462_1</name>
</gene>
<feature type="compositionally biased region" description="Low complexity" evidence="1">
    <location>
        <begin position="8"/>
        <end position="20"/>
    </location>
</feature>
<feature type="compositionally biased region" description="Polar residues" evidence="1">
    <location>
        <begin position="406"/>
        <end position="415"/>
    </location>
</feature>
<feature type="compositionally biased region" description="Low complexity" evidence="1">
    <location>
        <begin position="199"/>
        <end position="216"/>
    </location>
</feature>
<feature type="region of interest" description="Disordered" evidence="1">
    <location>
        <begin position="337"/>
        <end position="359"/>
    </location>
</feature>
<dbReference type="AlphaFoldDB" id="A0A4Y2QPZ8"/>
<feature type="compositionally biased region" description="Low complexity" evidence="1">
    <location>
        <begin position="223"/>
        <end position="237"/>
    </location>
</feature>
<feature type="compositionally biased region" description="Polar residues" evidence="1">
    <location>
        <begin position="118"/>
        <end position="132"/>
    </location>
</feature>
<dbReference type="OrthoDB" id="6437361at2759"/>
<organism evidence="2 3">
    <name type="scientific">Araneus ventricosus</name>
    <name type="common">Orbweaver spider</name>
    <name type="synonym">Epeira ventricosa</name>
    <dbReference type="NCBI Taxonomy" id="182803"/>
    <lineage>
        <taxon>Eukaryota</taxon>
        <taxon>Metazoa</taxon>
        <taxon>Ecdysozoa</taxon>
        <taxon>Arthropoda</taxon>
        <taxon>Chelicerata</taxon>
        <taxon>Arachnida</taxon>
        <taxon>Araneae</taxon>
        <taxon>Araneomorphae</taxon>
        <taxon>Entelegynae</taxon>
        <taxon>Araneoidea</taxon>
        <taxon>Araneidae</taxon>
        <taxon>Araneus</taxon>
    </lineage>
</organism>